<sequence>MSTSPRLADQFDQGSFTVRWPREPGVSLLRSRVLVRGCPPRSSPHLRGRPTERRLRRWKKVHRHLPLDAMRRTSQFWGGGPQPRVIRAEEFRDDRAMRPLATALPVLRVPDLGDASITPSAGQPVLVHLALPPWTWTQWAITSFCTCEDNHLALAASIGVNSASTWAIAY</sequence>
<protein>
    <submittedName>
        <fullName evidence="1">Uncharacterized protein</fullName>
    </submittedName>
</protein>
<gene>
    <name evidence="1" type="ordered locus">RHA1_ro06696</name>
</gene>
<dbReference type="Proteomes" id="UP000008710">
    <property type="component" value="Chromosome"/>
</dbReference>
<accession>Q0S1W7</accession>
<evidence type="ECO:0000313" key="2">
    <source>
        <dbReference type="Proteomes" id="UP000008710"/>
    </source>
</evidence>
<proteinExistence type="predicted"/>
<dbReference type="KEGG" id="rha:RHA1_ro06696"/>
<dbReference type="EMBL" id="CP000431">
    <property type="protein sequence ID" value="ABG98469.1"/>
    <property type="molecule type" value="Genomic_DNA"/>
</dbReference>
<dbReference type="AlphaFoldDB" id="Q0S1W7"/>
<dbReference type="HOGENOM" id="CLU_1569467_0_0_11"/>
<organism evidence="1 2">
    <name type="scientific">Rhodococcus jostii (strain RHA1)</name>
    <dbReference type="NCBI Taxonomy" id="101510"/>
    <lineage>
        <taxon>Bacteria</taxon>
        <taxon>Bacillati</taxon>
        <taxon>Actinomycetota</taxon>
        <taxon>Actinomycetes</taxon>
        <taxon>Mycobacteriales</taxon>
        <taxon>Nocardiaceae</taxon>
        <taxon>Rhodococcus</taxon>
    </lineage>
</organism>
<reference evidence="2" key="1">
    <citation type="journal article" date="2006" name="Proc. Natl. Acad. Sci. U.S.A.">
        <title>The complete genome of Rhodococcus sp. RHA1 provides insights into a catabolic powerhouse.</title>
        <authorList>
            <person name="McLeod M.P."/>
            <person name="Warren R.L."/>
            <person name="Hsiao W.W.L."/>
            <person name="Araki N."/>
            <person name="Myhre M."/>
            <person name="Fernandes C."/>
            <person name="Miyazawa D."/>
            <person name="Wong W."/>
            <person name="Lillquist A.L."/>
            <person name="Wang D."/>
            <person name="Dosanjh M."/>
            <person name="Hara H."/>
            <person name="Petrescu A."/>
            <person name="Morin R.D."/>
            <person name="Yang G."/>
            <person name="Stott J.M."/>
            <person name="Schein J.E."/>
            <person name="Shin H."/>
            <person name="Smailus D."/>
            <person name="Siddiqui A.S."/>
            <person name="Marra M.A."/>
            <person name="Jones S.J.M."/>
            <person name="Holt R."/>
            <person name="Brinkman F.S.L."/>
            <person name="Miyauchi K."/>
            <person name="Fukuda M."/>
            <person name="Davies J.E."/>
            <person name="Mohn W.W."/>
            <person name="Eltis L.D."/>
        </authorList>
    </citation>
    <scope>NUCLEOTIDE SEQUENCE [LARGE SCALE GENOMIC DNA]</scope>
    <source>
        <strain evidence="2">RHA1</strain>
    </source>
</reference>
<evidence type="ECO:0000313" key="1">
    <source>
        <dbReference type="EMBL" id="ABG98469.1"/>
    </source>
</evidence>
<name>Q0S1W7_RHOJR</name>